<comment type="caution">
    <text evidence="1">The sequence shown here is derived from an EMBL/GenBank/DDBJ whole genome shotgun (WGS) entry which is preliminary data.</text>
</comment>
<name>A0A9N8ZPU7_9GLOM</name>
<evidence type="ECO:0000313" key="2">
    <source>
        <dbReference type="Proteomes" id="UP000789396"/>
    </source>
</evidence>
<dbReference type="EMBL" id="CAJVPZ010001965">
    <property type="protein sequence ID" value="CAG8503567.1"/>
    <property type="molecule type" value="Genomic_DNA"/>
</dbReference>
<keyword evidence="2" id="KW-1185">Reference proteome</keyword>
<organism evidence="1 2">
    <name type="scientific">Racocetra fulgida</name>
    <dbReference type="NCBI Taxonomy" id="60492"/>
    <lineage>
        <taxon>Eukaryota</taxon>
        <taxon>Fungi</taxon>
        <taxon>Fungi incertae sedis</taxon>
        <taxon>Mucoromycota</taxon>
        <taxon>Glomeromycotina</taxon>
        <taxon>Glomeromycetes</taxon>
        <taxon>Diversisporales</taxon>
        <taxon>Gigasporaceae</taxon>
        <taxon>Racocetra</taxon>
    </lineage>
</organism>
<proteinExistence type="predicted"/>
<gene>
    <name evidence="1" type="ORF">RFULGI_LOCUS2554</name>
</gene>
<dbReference type="Proteomes" id="UP000789396">
    <property type="component" value="Unassembled WGS sequence"/>
</dbReference>
<sequence length="202" mass="23768">MRADVRMRLVALPVGPVGVIQLQKLIYTENLFSSFDAKKNKIWHSKNNPKLKEIILEAGYWDLTTSSHDLPKEWLVSKEKSNIAEIMQRHIPLLIYNIKTTDDFDNEEHTLEKGGYPLNEYKNNGHFINEMRELICKEMSAIGVNFDFWQNQKTKLWKFISLIDSDKLKIIENFNLNIILPPKRAKKVQKVWLGFCELYQML</sequence>
<feature type="non-terminal residue" evidence="1">
    <location>
        <position position="1"/>
    </location>
</feature>
<reference evidence="1" key="1">
    <citation type="submission" date="2021-06" db="EMBL/GenBank/DDBJ databases">
        <authorList>
            <person name="Kallberg Y."/>
            <person name="Tangrot J."/>
            <person name="Rosling A."/>
        </authorList>
    </citation>
    <scope>NUCLEOTIDE SEQUENCE</scope>
    <source>
        <strain evidence="1">IN212</strain>
    </source>
</reference>
<protein>
    <submittedName>
        <fullName evidence="1">600_t:CDS:1</fullName>
    </submittedName>
</protein>
<dbReference type="AlphaFoldDB" id="A0A9N8ZPU7"/>
<feature type="non-terminal residue" evidence="1">
    <location>
        <position position="202"/>
    </location>
</feature>
<evidence type="ECO:0000313" key="1">
    <source>
        <dbReference type="EMBL" id="CAG8503567.1"/>
    </source>
</evidence>
<accession>A0A9N8ZPU7</accession>
<dbReference type="OrthoDB" id="10598345at2759"/>